<dbReference type="GO" id="GO:0007089">
    <property type="term" value="P:traversing start control point of mitotic cell cycle"/>
    <property type="evidence" value="ECO:0007669"/>
    <property type="project" value="EnsemblFungi"/>
</dbReference>
<evidence type="ECO:0000259" key="5">
    <source>
        <dbReference type="PROSITE" id="PS50102"/>
    </source>
</evidence>
<proteinExistence type="predicted"/>
<protein>
    <recommendedName>
        <fullName evidence="5">RRM domain-containing protein</fullName>
    </recommendedName>
</protein>
<dbReference type="RefSeq" id="XP_003686728.1">
    <property type="nucleotide sequence ID" value="XM_003686680.1"/>
</dbReference>
<gene>
    <name evidence="6" type="primary">TPHA0H00860</name>
    <name evidence="6" type="ordered locus">TPHA_0H00860</name>
</gene>
<dbReference type="GeneID" id="11534219"/>
<dbReference type="GO" id="GO:0000932">
    <property type="term" value="C:P-body"/>
    <property type="evidence" value="ECO:0007669"/>
    <property type="project" value="EnsemblFungi"/>
</dbReference>
<evidence type="ECO:0000256" key="3">
    <source>
        <dbReference type="PROSITE-ProRule" id="PRU00176"/>
    </source>
</evidence>
<feature type="compositionally biased region" description="Polar residues" evidence="4">
    <location>
        <begin position="1"/>
        <end position="30"/>
    </location>
</feature>
<feature type="region of interest" description="Disordered" evidence="4">
    <location>
        <begin position="194"/>
        <end position="213"/>
    </location>
</feature>
<feature type="compositionally biased region" description="Low complexity" evidence="4">
    <location>
        <begin position="548"/>
        <end position="571"/>
    </location>
</feature>
<dbReference type="GO" id="GO:0003729">
    <property type="term" value="F:mRNA binding"/>
    <property type="evidence" value="ECO:0007669"/>
    <property type="project" value="EnsemblFungi"/>
</dbReference>
<dbReference type="GO" id="GO:0007124">
    <property type="term" value="P:pseudohyphal growth"/>
    <property type="evidence" value="ECO:0007669"/>
    <property type="project" value="EnsemblFungi"/>
</dbReference>
<dbReference type="CDD" id="cd12245">
    <property type="entry name" value="RRM_scw1_like"/>
    <property type="match status" value="1"/>
</dbReference>
<evidence type="ECO:0000256" key="4">
    <source>
        <dbReference type="SAM" id="MobiDB-lite"/>
    </source>
</evidence>
<dbReference type="InterPro" id="IPR000504">
    <property type="entry name" value="RRM_dom"/>
</dbReference>
<name>G8BWZ0_TETPH</name>
<accession>G8BWZ0</accession>
<dbReference type="GO" id="GO:0071554">
    <property type="term" value="P:cell wall organization or biogenesis"/>
    <property type="evidence" value="ECO:0007669"/>
    <property type="project" value="EnsemblFungi"/>
</dbReference>
<dbReference type="AlphaFoldDB" id="G8BWZ0"/>
<feature type="region of interest" description="Disordered" evidence="4">
    <location>
        <begin position="1"/>
        <end position="31"/>
    </location>
</feature>
<evidence type="ECO:0000256" key="2">
    <source>
        <dbReference type="ARBA" id="ARBA00022884"/>
    </source>
</evidence>
<keyword evidence="2 3" id="KW-0694">RNA-binding</keyword>
<feature type="domain" description="RRM" evidence="5">
    <location>
        <begin position="451"/>
        <end position="536"/>
    </location>
</feature>
<dbReference type="Gene3D" id="3.30.70.330">
    <property type="match status" value="1"/>
</dbReference>
<dbReference type="HOGENOM" id="CLU_018359_0_0_1"/>
<dbReference type="GO" id="GO:0010811">
    <property type="term" value="P:positive regulation of cell-substrate adhesion"/>
    <property type="evidence" value="ECO:0007669"/>
    <property type="project" value="EnsemblFungi"/>
</dbReference>
<dbReference type="SUPFAM" id="SSF54928">
    <property type="entry name" value="RNA-binding domain, RBD"/>
    <property type="match status" value="1"/>
</dbReference>
<dbReference type="OrthoDB" id="431169at2759"/>
<dbReference type="GO" id="GO:0001403">
    <property type="term" value="P:invasive growth in response to glucose limitation"/>
    <property type="evidence" value="ECO:0007669"/>
    <property type="project" value="EnsemblFungi"/>
</dbReference>
<dbReference type="InterPro" id="IPR035979">
    <property type="entry name" value="RBD_domain_sf"/>
</dbReference>
<dbReference type="GO" id="GO:0061157">
    <property type="term" value="P:mRNA destabilization"/>
    <property type="evidence" value="ECO:0007669"/>
    <property type="project" value="EnsemblFungi"/>
</dbReference>
<dbReference type="PROSITE" id="PS50102">
    <property type="entry name" value="RRM"/>
    <property type="match status" value="1"/>
</dbReference>
<dbReference type="OMA" id="YLFQKPF"/>
<dbReference type="Proteomes" id="UP000005666">
    <property type="component" value="Chromosome 8"/>
</dbReference>
<feature type="region of interest" description="Disordered" evidence="4">
    <location>
        <begin position="368"/>
        <end position="423"/>
    </location>
</feature>
<dbReference type="Pfam" id="PF00076">
    <property type="entry name" value="RRM_1"/>
    <property type="match status" value="1"/>
</dbReference>
<keyword evidence="7" id="KW-1185">Reference proteome</keyword>
<keyword evidence="1" id="KW-0597">Phosphoprotein</keyword>
<dbReference type="PANTHER" id="PTHR10501">
    <property type="entry name" value="U1 SMALL NUCLEAR RIBONUCLEOPROTEIN A/U2 SMALL NUCLEAR RIBONUCLEOPROTEIN B"/>
    <property type="match status" value="1"/>
</dbReference>
<feature type="compositionally biased region" description="Polar residues" evidence="4">
    <location>
        <begin position="368"/>
        <end position="421"/>
    </location>
</feature>
<dbReference type="GO" id="GO:0010494">
    <property type="term" value="C:cytoplasmic stress granule"/>
    <property type="evidence" value="ECO:0007669"/>
    <property type="project" value="EnsemblFungi"/>
</dbReference>
<dbReference type="eggNOG" id="KOG0118">
    <property type="taxonomic scope" value="Eukaryota"/>
</dbReference>
<dbReference type="GO" id="GO:0045901">
    <property type="term" value="P:positive regulation of translational elongation"/>
    <property type="evidence" value="ECO:0007669"/>
    <property type="project" value="EnsemblFungi"/>
</dbReference>
<dbReference type="FunFam" id="3.30.70.330:FF:000089">
    <property type="entry name" value="RNA binding protein"/>
    <property type="match status" value="1"/>
</dbReference>
<dbReference type="GO" id="GO:0005789">
    <property type="term" value="C:endoplasmic reticulum membrane"/>
    <property type="evidence" value="ECO:0007669"/>
    <property type="project" value="EnsemblFungi"/>
</dbReference>
<organism evidence="6 7">
    <name type="scientific">Tetrapisispora phaffii (strain ATCC 24235 / CBS 4417 / NBRC 1672 / NRRL Y-8282 / UCD 70-5)</name>
    <name type="common">Yeast</name>
    <name type="synonym">Fabospora phaffii</name>
    <dbReference type="NCBI Taxonomy" id="1071381"/>
    <lineage>
        <taxon>Eukaryota</taxon>
        <taxon>Fungi</taxon>
        <taxon>Dikarya</taxon>
        <taxon>Ascomycota</taxon>
        <taxon>Saccharomycotina</taxon>
        <taxon>Saccharomycetes</taxon>
        <taxon>Saccharomycetales</taxon>
        <taxon>Saccharomycetaceae</taxon>
        <taxon>Tetrapisispora</taxon>
    </lineage>
</organism>
<dbReference type="EMBL" id="HE612863">
    <property type="protein sequence ID" value="CCE64294.1"/>
    <property type="molecule type" value="Genomic_DNA"/>
</dbReference>
<dbReference type="SMART" id="SM00360">
    <property type="entry name" value="RRM"/>
    <property type="match status" value="1"/>
</dbReference>
<dbReference type="GO" id="GO:0045893">
    <property type="term" value="P:positive regulation of DNA-templated transcription"/>
    <property type="evidence" value="ECO:0007669"/>
    <property type="project" value="EnsemblFungi"/>
</dbReference>
<feature type="region of interest" description="Disordered" evidence="4">
    <location>
        <begin position="533"/>
        <end position="577"/>
    </location>
</feature>
<sequence length="588" mass="63043">MSVISGNSPSMQHTQDISFQEQHTSLSSDLPNPLQLDSMLQTLNLGNTGMSAMNNEFSLPTKRKMIFILRLSGLPSDITSREAHALFALATGTISIELKKESNGNGTEEEHVVIAKFDSFPLVSQYAATINSKTSIFGSDFASKINVEIIDESTNERLSIPNIYHSPNEIKSNNLHAEFMNSFSVPQKSRFSFSNTYSNENENHLPTSQNLSQPDLNIHSGISQSDAGKNFLLQGNDEINDSIWGSNSISSLMNGFSNGGSSAGQLDWASPPAKSANPMMYMPSGLGSNIAPSHSMDSLSQGQGVPLLHQTNSNILSSSQPQGNFGMRMQVPNNANTHPMTTNPIPVKGVDMNTPTKNAQYKTTISSTSLTPINNDSKVINNNPANATTPQKSSVRSSGIKDVNSSKVSGSATPSVPNNGTGIVGISQADLSLLARVPPPANPADQNPPCNTLYVGNLPPDATEQELRQLFSSQPGFRRLSFRNKNNNGNGHGPMCFVEFDDVSFATVALAELYGRQLPRPVISNKGGIRLSFSKNPLGVRGPKSRRSGNAGMTSNNNSTTSFNNAPSNTSDSNSGGNYSYILGYTKN</sequence>
<dbReference type="KEGG" id="tpf:TPHA_0H00860"/>
<dbReference type="InterPro" id="IPR012677">
    <property type="entry name" value="Nucleotide-bd_a/b_plait_sf"/>
</dbReference>
<evidence type="ECO:0000313" key="7">
    <source>
        <dbReference type="Proteomes" id="UP000005666"/>
    </source>
</evidence>
<dbReference type="GO" id="GO:0045793">
    <property type="term" value="P:positive regulation of cell size"/>
    <property type="evidence" value="ECO:0007669"/>
    <property type="project" value="EnsemblFungi"/>
</dbReference>
<reference evidence="6 7" key="1">
    <citation type="journal article" date="2011" name="Proc. Natl. Acad. Sci. U.S.A.">
        <title>Evolutionary erosion of yeast sex chromosomes by mating-type switching accidents.</title>
        <authorList>
            <person name="Gordon J.L."/>
            <person name="Armisen D."/>
            <person name="Proux-Wera E."/>
            <person name="Oheigeartaigh S.S."/>
            <person name="Byrne K.P."/>
            <person name="Wolfe K.H."/>
        </authorList>
    </citation>
    <scope>NUCLEOTIDE SEQUENCE [LARGE SCALE GENOMIC DNA]</scope>
    <source>
        <strain evidence="7">ATCC 24235 / CBS 4417 / NBRC 1672 / NRRL Y-8282 / UCD 70-5</strain>
    </source>
</reference>
<evidence type="ECO:0000256" key="1">
    <source>
        <dbReference type="ARBA" id="ARBA00022553"/>
    </source>
</evidence>
<dbReference type="STRING" id="1071381.G8BWZ0"/>
<evidence type="ECO:0000313" key="6">
    <source>
        <dbReference type="EMBL" id="CCE64294.1"/>
    </source>
</evidence>